<dbReference type="OrthoDB" id="9799840at2"/>
<evidence type="ECO:0000313" key="1">
    <source>
        <dbReference type="EMBL" id="MTD56084.1"/>
    </source>
</evidence>
<accession>A0A6N7Z5T9</accession>
<dbReference type="EMBL" id="WMBA01000029">
    <property type="protein sequence ID" value="MTD56084.1"/>
    <property type="molecule type" value="Genomic_DNA"/>
</dbReference>
<reference evidence="1 2" key="1">
    <citation type="submission" date="2019-11" db="EMBL/GenBank/DDBJ databases">
        <title>Draft genome of Amycolatopsis RM579.</title>
        <authorList>
            <person name="Duangmal K."/>
            <person name="Mingma R."/>
        </authorList>
    </citation>
    <scope>NUCLEOTIDE SEQUENCE [LARGE SCALE GENOMIC DNA]</scope>
    <source>
        <strain evidence="1 2">RM579</strain>
    </source>
</reference>
<sequence>MMKGTDMSDRVDYFDDIAELQKDVGFTQAVRVGEMVYLSGTAALKPDFTAAHPGDFDKQLEFVYDAIGRSLAHFGANHNDIVREVMYVTDMQKLRDAIPKRKQYYGDGPFPASTGVEVRSLVLPELMIEVEVSARLP</sequence>
<comment type="caution">
    <text evidence="1">The sequence shown here is derived from an EMBL/GenBank/DDBJ whole genome shotgun (WGS) entry which is preliminary data.</text>
</comment>
<dbReference type="PANTHER" id="PTHR43857">
    <property type="entry name" value="BLR7761 PROTEIN"/>
    <property type="match status" value="1"/>
</dbReference>
<dbReference type="Pfam" id="PF01042">
    <property type="entry name" value="Ribonuc_L-PSP"/>
    <property type="match status" value="1"/>
</dbReference>
<evidence type="ECO:0000313" key="2">
    <source>
        <dbReference type="Proteomes" id="UP000440096"/>
    </source>
</evidence>
<dbReference type="PANTHER" id="PTHR43857:SF1">
    <property type="entry name" value="YJGH FAMILY PROTEIN"/>
    <property type="match status" value="1"/>
</dbReference>
<organism evidence="1 2">
    <name type="scientific">Amycolatopsis pithecellobii</name>
    <dbReference type="NCBI Taxonomy" id="664692"/>
    <lineage>
        <taxon>Bacteria</taxon>
        <taxon>Bacillati</taxon>
        <taxon>Actinomycetota</taxon>
        <taxon>Actinomycetes</taxon>
        <taxon>Pseudonocardiales</taxon>
        <taxon>Pseudonocardiaceae</taxon>
        <taxon>Amycolatopsis</taxon>
    </lineage>
</organism>
<dbReference type="AlphaFoldDB" id="A0A6N7Z5T9"/>
<proteinExistence type="predicted"/>
<dbReference type="Gene3D" id="3.30.1330.40">
    <property type="entry name" value="RutC-like"/>
    <property type="match status" value="1"/>
</dbReference>
<keyword evidence="2" id="KW-1185">Reference proteome</keyword>
<protein>
    <submittedName>
        <fullName evidence="1">RidA family protein</fullName>
    </submittedName>
</protein>
<dbReference type="InterPro" id="IPR006175">
    <property type="entry name" value="YjgF/YER057c/UK114"/>
</dbReference>
<dbReference type="InterPro" id="IPR035959">
    <property type="entry name" value="RutC-like_sf"/>
</dbReference>
<dbReference type="CDD" id="cd00448">
    <property type="entry name" value="YjgF_YER057c_UK114_family"/>
    <property type="match status" value="1"/>
</dbReference>
<name>A0A6N7Z5T9_9PSEU</name>
<dbReference type="SUPFAM" id="SSF55298">
    <property type="entry name" value="YjgF-like"/>
    <property type="match status" value="1"/>
</dbReference>
<dbReference type="Proteomes" id="UP000440096">
    <property type="component" value="Unassembled WGS sequence"/>
</dbReference>
<gene>
    <name evidence="1" type="ORF">GKO32_19180</name>
</gene>